<dbReference type="InterPro" id="IPR014105">
    <property type="entry name" value="Carotenoid/retinoid_OxRdtase"/>
</dbReference>
<dbReference type="GO" id="GO:0016491">
    <property type="term" value="F:oxidoreductase activity"/>
    <property type="evidence" value="ECO:0007669"/>
    <property type="project" value="UniProtKB-KW"/>
</dbReference>
<proteinExistence type="inferred from homology"/>
<evidence type="ECO:0000256" key="5">
    <source>
        <dbReference type="RuleBase" id="RU362075"/>
    </source>
</evidence>
<dbReference type="Proteomes" id="UP001151081">
    <property type="component" value="Unassembled WGS sequence"/>
</dbReference>
<gene>
    <name evidence="7" type="primary">crtI</name>
    <name evidence="7" type="ORF">KEG57_06845</name>
</gene>
<comment type="caution">
    <text evidence="7">The sequence shown here is derived from an EMBL/GenBank/DDBJ whole genome shotgun (WGS) entry which is preliminary data.</text>
</comment>
<organism evidence="7 8">
    <name type="scientific">Polyangium jinanense</name>
    <dbReference type="NCBI Taxonomy" id="2829994"/>
    <lineage>
        <taxon>Bacteria</taxon>
        <taxon>Pseudomonadati</taxon>
        <taxon>Myxococcota</taxon>
        <taxon>Polyangia</taxon>
        <taxon>Polyangiales</taxon>
        <taxon>Polyangiaceae</taxon>
        <taxon>Polyangium</taxon>
    </lineage>
</organism>
<reference evidence="7 8" key="1">
    <citation type="submission" date="2021-04" db="EMBL/GenBank/DDBJ databases">
        <title>Genome analysis of Polyangium sp.</title>
        <authorList>
            <person name="Li Y."/>
            <person name="Wang J."/>
        </authorList>
    </citation>
    <scope>NUCLEOTIDE SEQUENCE [LARGE SCALE GENOMIC DNA]</scope>
    <source>
        <strain evidence="7 8">SDU14</strain>
    </source>
</reference>
<accession>A0A9X3X0P8</accession>
<keyword evidence="3 5" id="KW-0125">Carotenoid biosynthesis</keyword>
<name>A0A9X3X0P8_9BACT</name>
<dbReference type="InterPro" id="IPR054841">
    <property type="entry name" value="carotdesatCrtD"/>
</dbReference>
<dbReference type="SUPFAM" id="SSF51905">
    <property type="entry name" value="FAD/NAD(P)-binding domain"/>
    <property type="match status" value="1"/>
</dbReference>
<dbReference type="InterPro" id="IPR002937">
    <property type="entry name" value="Amino_oxidase"/>
</dbReference>
<dbReference type="PANTHER" id="PTHR43734:SF7">
    <property type="entry name" value="4,4'-DIAPONEUROSPORENE OXYGENASE"/>
    <property type="match status" value="1"/>
</dbReference>
<dbReference type="InterPro" id="IPR036188">
    <property type="entry name" value="FAD/NAD-bd_sf"/>
</dbReference>
<dbReference type="EMBL" id="JAGTJJ010000002">
    <property type="protein sequence ID" value="MDC3980203.1"/>
    <property type="molecule type" value="Genomic_DNA"/>
</dbReference>
<dbReference type="GO" id="GO:0016117">
    <property type="term" value="P:carotenoid biosynthetic process"/>
    <property type="evidence" value="ECO:0007669"/>
    <property type="project" value="UniProtKB-KW"/>
</dbReference>
<dbReference type="AlphaFoldDB" id="A0A9X3X0P8"/>
<dbReference type="NCBIfam" id="TIGR02734">
    <property type="entry name" value="crtI_fam"/>
    <property type="match status" value="1"/>
</dbReference>
<evidence type="ECO:0000313" key="7">
    <source>
        <dbReference type="EMBL" id="MDC3980203.1"/>
    </source>
</evidence>
<evidence type="ECO:0000256" key="4">
    <source>
        <dbReference type="ARBA" id="ARBA00023002"/>
    </source>
</evidence>
<dbReference type="Gene3D" id="3.50.50.60">
    <property type="entry name" value="FAD/NAD(P)-binding domain"/>
    <property type="match status" value="2"/>
</dbReference>
<dbReference type="PANTHER" id="PTHR43734">
    <property type="entry name" value="PHYTOENE DESATURASE"/>
    <property type="match status" value="1"/>
</dbReference>
<evidence type="ECO:0000313" key="8">
    <source>
        <dbReference type="Proteomes" id="UP001151081"/>
    </source>
</evidence>
<evidence type="ECO:0000256" key="3">
    <source>
        <dbReference type="ARBA" id="ARBA00022746"/>
    </source>
</evidence>
<evidence type="ECO:0000256" key="2">
    <source>
        <dbReference type="ARBA" id="ARBA00006046"/>
    </source>
</evidence>
<evidence type="ECO:0000259" key="6">
    <source>
        <dbReference type="Pfam" id="PF01593"/>
    </source>
</evidence>
<comment type="pathway">
    <text evidence="1 5">Carotenoid biosynthesis.</text>
</comment>
<dbReference type="NCBIfam" id="NF045637">
    <property type="entry name" value="carotdesatCrtDProt"/>
    <property type="match status" value="1"/>
</dbReference>
<feature type="domain" description="Amine oxidase" evidence="6">
    <location>
        <begin position="8"/>
        <end position="484"/>
    </location>
</feature>
<comment type="similarity">
    <text evidence="2 5">Belongs to the carotenoid/retinoid oxidoreductase family.</text>
</comment>
<keyword evidence="4 5" id="KW-0560">Oxidoreductase</keyword>
<sequence length="502" mass="53918">MVIGAGVGGLVSALLLARQGIEVVVLERAPKVGGKMRQVDVAGRAIDAGPTVMTMRWVLEEIFSAAGTSLHAELTLRRAEILARHAWGEGPTLDLYANLDRSVEAISTFAGRAEGEGYRRFCAYTQRIYDTVQKPFLCSERPSLTSAMAAVGSLGIQGMLDIDGHRTLWKALGEFFQDARLRQLFGRYATYCGSSPFLAPATLNVIAQVERDGVYLVEGGMYRVAEALARVAERHGVTIRCGEHVTELVVASSRVAGVRLASGERLEADLVVHNGDPAALFQGMLGAQGKRALPAPAERSLSAVTWAFVAEARGAYPLTRHNVFFSKDYHEEFRDLISRGTLPREPTVYVCAQDRDDGDHAHPGPERFLCLVNAPARGDQRALTTSEIKQCETAAFSLLERAGLVFPPFAAPPVVTTPSEFDRMFPATGGALYGPASHGWRSPFVRAASRTKIPGLYLAGGAAHPGAGVPMAALSGRLCAKAVIEDLASTSRSRETVMRGGI</sequence>
<dbReference type="Pfam" id="PF01593">
    <property type="entry name" value="Amino_oxidase"/>
    <property type="match status" value="1"/>
</dbReference>
<evidence type="ECO:0000256" key="1">
    <source>
        <dbReference type="ARBA" id="ARBA00004829"/>
    </source>
</evidence>
<protein>
    <submittedName>
        <fullName evidence="7">Phytoene desaturase</fullName>
    </submittedName>
</protein>
<keyword evidence="8" id="KW-1185">Reference proteome</keyword>